<sequence length="322" mass="34998">MPTRLLLLPPQLPATRDWAQRLSTAYPELEVVVAESDAEAAAAIGQADAAVGTLTPALLAAAGRLRWLHSPLAAPPAGYFFPELTAHPLTVTNVRGIFNDHIGAHILSFVLAFARALHRYIPQQQRSEWKQPPRYEGTVYLPEATALIVGVGGIGAETARLLSAFGVTVIGTDALRTEAPEGMAAIHPPEQLDALLPQADFVIVTVPHTPATEGLFDRQRFQRMKRGAFFINIGRGMTTRLDDLVEALESGQVGGAGLDVFEQEPLPASHPLWTLPGVLITPHVAMWGPYYNERRYAVLRGNCARFLAGQPLINVVDKANWF</sequence>
<dbReference type="InterPro" id="IPR036291">
    <property type="entry name" value="NAD(P)-bd_dom_sf"/>
</dbReference>
<dbReference type="InterPro" id="IPR006140">
    <property type="entry name" value="D-isomer_DH_NAD-bd"/>
</dbReference>
<dbReference type="EMBL" id="BSPB01000002">
    <property type="protein sequence ID" value="GLS12833.1"/>
    <property type="molecule type" value="Genomic_DNA"/>
</dbReference>
<evidence type="ECO:0000259" key="3">
    <source>
        <dbReference type="Pfam" id="PF02826"/>
    </source>
</evidence>
<dbReference type="Pfam" id="PF02826">
    <property type="entry name" value="2-Hacid_dh_C"/>
    <property type="match status" value="1"/>
</dbReference>
<dbReference type="Proteomes" id="UP001156903">
    <property type="component" value="Unassembled WGS sequence"/>
</dbReference>
<evidence type="ECO:0000256" key="2">
    <source>
        <dbReference type="ARBA" id="ARBA00023027"/>
    </source>
</evidence>
<keyword evidence="2" id="KW-0520">NAD</keyword>
<keyword evidence="5" id="KW-1185">Reference proteome</keyword>
<dbReference type="PANTHER" id="PTHR43333:SF1">
    <property type="entry name" value="D-ISOMER SPECIFIC 2-HYDROXYACID DEHYDROGENASE NAD-BINDING DOMAIN-CONTAINING PROTEIN"/>
    <property type="match status" value="1"/>
</dbReference>
<keyword evidence="1" id="KW-0560">Oxidoreductase</keyword>
<dbReference type="SUPFAM" id="SSF51735">
    <property type="entry name" value="NAD(P)-binding Rossmann-fold domains"/>
    <property type="match status" value="1"/>
</dbReference>
<name>A0ABQ6BZP8_9BURK</name>
<gene>
    <name evidence="4" type="ORF">GCM10007935_02610</name>
</gene>
<protein>
    <submittedName>
        <fullName evidence="4">2-hydroxyacid dehydrogenase</fullName>
    </submittedName>
</protein>
<feature type="domain" description="D-isomer specific 2-hydroxyacid dehydrogenase NAD-binding" evidence="3">
    <location>
        <begin position="108"/>
        <end position="285"/>
    </location>
</feature>
<dbReference type="Gene3D" id="3.40.50.720">
    <property type="entry name" value="NAD(P)-binding Rossmann-like Domain"/>
    <property type="match status" value="2"/>
</dbReference>
<comment type="caution">
    <text evidence="4">The sequence shown here is derived from an EMBL/GenBank/DDBJ whole genome shotgun (WGS) entry which is preliminary data.</text>
</comment>
<evidence type="ECO:0000313" key="4">
    <source>
        <dbReference type="EMBL" id="GLS12833.1"/>
    </source>
</evidence>
<evidence type="ECO:0000313" key="5">
    <source>
        <dbReference type="Proteomes" id="UP001156903"/>
    </source>
</evidence>
<dbReference type="PRINTS" id="PR00368">
    <property type="entry name" value="FADPNR"/>
</dbReference>
<accession>A0ABQ6BZP8</accession>
<dbReference type="CDD" id="cd05300">
    <property type="entry name" value="2-Hacid_dh_1"/>
    <property type="match status" value="1"/>
</dbReference>
<organism evidence="4 5">
    <name type="scientific">Hydrogenophaga electricum</name>
    <dbReference type="NCBI Taxonomy" id="1230953"/>
    <lineage>
        <taxon>Bacteria</taxon>
        <taxon>Pseudomonadati</taxon>
        <taxon>Pseudomonadota</taxon>
        <taxon>Betaproteobacteria</taxon>
        <taxon>Burkholderiales</taxon>
        <taxon>Comamonadaceae</taxon>
        <taxon>Hydrogenophaga</taxon>
    </lineage>
</organism>
<reference evidence="5" key="1">
    <citation type="journal article" date="2019" name="Int. J. Syst. Evol. Microbiol.">
        <title>The Global Catalogue of Microorganisms (GCM) 10K type strain sequencing project: providing services to taxonomists for standard genome sequencing and annotation.</title>
        <authorList>
            <consortium name="The Broad Institute Genomics Platform"/>
            <consortium name="The Broad Institute Genome Sequencing Center for Infectious Disease"/>
            <person name="Wu L."/>
            <person name="Ma J."/>
        </authorList>
    </citation>
    <scope>NUCLEOTIDE SEQUENCE [LARGE SCALE GENOMIC DNA]</scope>
    <source>
        <strain evidence="5">NBRC 109341</strain>
    </source>
</reference>
<evidence type="ECO:0000256" key="1">
    <source>
        <dbReference type="ARBA" id="ARBA00023002"/>
    </source>
</evidence>
<dbReference type="RefSeq" id="WP_284306328.1">
    <property type="nucleotide sequence ID" value="NZ_BSPB01000002.1"/>
</dbReference>
<dbReference type="PANTHER" id="PTHR43333">
    <property type="entry name" value="2-HACID_DH_C DOMAIN-CONTAINING PROTEIN"/>
    <property type="match status" value="1"/>
</dbReference>
<proteinExistence type="predicted"/>